<evidence type="ECO:0000259" key="8">
    <source>
        <dbReference type="Pfam" id="PF02771"/>
    </source>
</evidence>
<sequence>MHLSHDLSLEPRAETLTDPVEAFVRERVLGRELRLDDRPKAPSRQYQEFVERGLDNWWVPKAQGGRGLSLSESVDIVDALAYGDAGLALSLFIAVIGSTVIDLYGSEAHKRRCLGALARGGVTSATLGSERLAGSELLRMATAARREGDEWVLDGEKYFSTNAGIADHWLVIARDVARDELRGFVVEDPLTRPGVEVLRRWPMIGVRSSATYELRLRGCRVPADAALEGNGVRLLEIGLNPSRTLIAACALGIARRIRDLCLDYAQDKRVKGEALIDNAVFAAKLGQVQMDIDTMRCVCKAAARDFDALRGRSDAAAVFMAAGSLASTVTAKVVCGQIGWRVASVGSEMFGGLGYTEDSLIGKLVRDMRYVSVVEGGEDVLRDYVYNRSVLPADMRRRALEGRGGAR</sequence>
<dbReference type="eggNOG" id="COG1960">
    <property type="taxonomic scope" value="Bacteria"/>
</dbReference>
<dbReference type="STRING" id="391625.PPSIR1_30405"/>
<dbReference type="Pfam" id="PF02770">
    <property type="entry name" value="Acyl-CoA_dh_M"/>
    <property type="match status" value="1"/>
</dbReference>
<dbReference type="PROSITE" id="PS00073">
    <property type="entry name" value="ACYL_COA_DH_2"/>
    <property type="match status" value="1"/>
</dbReference>
<feature type="domain" description="Acyl-CoA dehydrogenase/oxidase N-terminal" evidence="8">
    <location>
        <begin position="13"/>
        <end position="120"/>
    </location>
</feature>
<evidence type="ECO:0000313" key="10">
    <source>
        <dbReference type="Proteomes" id="UP000005801"/>
    </source>
</evidence>
<comment type="caution">
    <text evidence="9">The sequence shown here is derived from an EMBL/GenBank/DDBJ whole genome shotgun (WGS) entry which is preliminary data.</text>
</comment>
<keyword evidence="5" id="KW-0560">Oxidoreductase</keyword>
<dbReference type="RefSeq" id="WP_006969759.1">
    <property type="nucleotide sequence ID" value="NZ_ABCS01000005.1"/>
</dbReference>
<reference evidence="9 10" key="1">
    <citation type="submission" date="2007-06" db="EMBL/GenBank/DDBJ databases">
        <authorList>
            <person name="Shimkets L."/>
            <person name="Ferriera S."/>
            <person name="Johnson J."/>
            <person name="Kravitz S."/>
            <person name="Beeson K."/>
            <person name="Sutton G."/>
            <person name="Rogers Y.-H."/>
            <person name="Friedman R."/>
            <person name="Frazier M."/>
            <person name="Venter J.C."/>
        </authorList>
    </citation>
    <scope>NUCLEOTIDE SEQUENCE [LARGE SCALE GENOMIC DNA]</scope>
    <source>
        <strain evidence="9 10">SIR-1</strain>
    </source>
</reference>
<name>A6FZ60_9BACT</name>
<dbReference type="SUPFAM" id="SSF47203">
    <property type="entry name" value="Acyl-CoA dehydrogenase C-terminal domain-like"/>
    <property type="match status" value="1"/>
</dbReference>
<proteinExistence type="inferred from homology"/>
<dbReference type="OrthoDB" id="9765339at2"/>
<evidence type="ECO:0000259" key="6">
    <source>
        <dbReference type="Pfam" id="PF00441"/>
    </source>
</evidence>
<dbReference type="Gene3D" id="1.20.140.10">
    <property type="entry name" value="Butyryl-CoA Dehydrogenase, subunit A, domain 3"/>
    <property type="match status" value="1"/>
</dbReference>
<feature type="domain" description="Acyl-CoA dehydrogenase/oxidase C-terminal" evidence="6">
    <location>
        <begin position="229"/>
        <end position="388"/>
    </location>
</feature>
<dbReference type="InterPro" id="IPR009100">
    <property type="entry name" value="AcylCoA_DH/oxidase_NM_dom_sf"/>
</dbReference>
<dbReference type="PANTHER" id="PTHR43884">
    <property type="entry name" value="ACYL-COA DEHYDROGENASE"/>
    <property type="match status" value="1"/>
</dbReference>
<protein>
    <submittedName>
        <fullName evidence="9">Putative acyl-CoA dehydrogenase</fullName>
    </submittedName>
</protein>
<dbReference type="GO" id="GO:0005886">
    <property type="term" value="C:plasma membrane"/>
    <property type="evidence" value="ECO:0007669"/>
    <property type="project" value="TreeGrafter"/>
</dbReference>
<evidence type="ECO:0000256" key="5">
    <source>
        <dbReference type="RuleBase" id="RU362125"/>
    </source>
</evidence>
<keyword evidence="10" id="KW-1185">Reference proteome</keyword>
<dbReference type="AlphaFoldDB" id="A6FZ60"/>
<evidence type="ECO:0000256" key="3">
    <source>
        <dbReference type="ARBA" id="ARBA00022630"/>
    </source>
</evidence>
<comment type="similarity">
    <text evidence="2 5">Belongs to the acyl-CoA dehydrogenase family.</text>
</comment>
<dbReference type="SUPFAM" id="SSF56645">
    <property type="entry name" value="Acyl-CoA dehydrogenase NM domain-like"/>
    <property type="match status" value="1"/>
</dbReference>
<dbReference type="GO" id="GO:0003995">
    <property type="term" value="F:acyl-CoA dehydrogenase activity"/>
    <property type="evidence" value="ECO:0007669"/>
    <property type="project" value="InterPro"/>
</dbReference>
<dbReference type="EMBL" id="ABCS01000005">
    <property type="protein sequence ID" value="EDM81215.1"/>
    <property type="molecule type" value="Genomic_DNA"/>
</dbReference>
<accession>A6FZ60</accession>
<dbReference type="InterPro" id="IPR046373">
    <property type="entry name" value="Acyl-CoA_Oxase/DH_mid-dom_sf"/>
</dbReference>
<keyword evidence="4 5" id="KW-0274">FAD</keyword>
<dbReference type="Proteomes" id="UP000005801">
    <property type="component" value="Unassembled WGS sequence"/>
</dbReference>
<organism evidence="9 10">
    <name type="scientific">Plesiocystis pacifica SIR-1</name>
    <dbReference type="NCBI Taxonomy" id="391625"/>
    <lineage>
        <taxon>Bacteria</taxon>
        <taxon>Pseudomonadati</taxon>
        <taxon>Myxococcota</taxon>
        <taxon>Polyangia</taxon>
        <taxon>Nannocystales</taxon>
        <taxon>Nannocystaceae</taxon>
        <taxon>Plesiocystis</taxon>
    </lineage>
</organism>
<evidence type="ECO:0000259" key="7">
    <source>
        <dbReference type="Pfam" id="PF02770"/>
    </source>
</evidence>
<feature type="domain" description="Acyl-CoA oxidase/dehydrogenase middle" evidence="7">
    <location>
        <begin position="127"/>
        <end position="218"/>
    </location>
</feature>
<dbReference type="InterPro" id="IPR036250">
    <property type="entry name" value="AcylCo_DH-like_C"/>
</dbReference>
<dbReference type="InterPro" id="IPR006089">
    <property type="entry name" value="Acyl-CoA_DH_CS"/>
</dbReference>
<dbReference type="InterPro" id="IPR037069">
    <property type="entry name" value="AcylCoA_DH/ox_N_sf"/>
</dbReference>
<dbReference type="InterPro" id="IPR006091">
    <property type="entry name" value="Acyl-CoA_Oxase/DH_mid-dom"/>
</dbReference>
<dbReference type="PANTHER" id="PTHR43884:SF19">
    <property type="entry name" value="ACYL-COA DEHYDROGENASE FADE4-RELATED"/>
    <property type="match status" value="1"/>
</dbReference>
<comment type="cofactor">
    <cofactor evidence="1 5">
        <name>FAD</name>
        <dbReference type="ChEBI" id="CHEBI:57692"/>
    </cofactor>
</comment>
<dbReference type="Pfam" id="PF00441">
    <property type="entry name" value="Acyl-CoA_dh_1"/>
    <property type="match status" value="1"/>
</dbReference>
<dbReference type="CDD" id="cd00567">
    <property type="entry name" value="ACAD"/>
    <property type="match status" value="1"/>
</dbReference>
<evidence type="ECO:0000256" key="2">
    <source>
        <dbReference type="ARBA" id="ARBA00009347"/>
    </source>
</evidence>
<dbReference type="GO" id="GO:0050660">
    <property type="term" value="F:flavin adenine dinucleotide binding"/>
    <property type="evidence" value="ECO:0007669"/>
    <property type="project" value="InterPro"/>
</dbReference>
<dbReference type="Pfam" id="PF02771">
    <property type="entry name" value="Acyl-CoA_dh_N"/>
    <property type="match status" value="1"/>
</dbReference>
<keyword evidence="3 5" id="KW-0285">Flavoprotein</keyword>
<evidence type="ECO:0000256" key="1">
    <source>
        <dbReference type="ARBA" id="ARBA00001974"/>
    </source>
</evidence>
<evidence type="ECO:0000256" key="4">
    <source>
        <dbReference type="ARBA" id="ARBA00022827"/>
    </source>
</evidence>
<dbReference type="InterPro" id="IPR013786">
    <property type="entry name" value="AcylCoA_DH/ox_N"/>
</dbReference>
<dbReference type="Gene3D" id="1.10.540.10">
    <property type="entry name" value="Acyl-CoA dehydrogenase/oxidase, N-terminal domain"/>
    <property type="match status" value="1"/>
</dbReference>
<dbReference type="Gene3D" id="2.40.110.10">
    <property type="entry name" value="Butyryl-CoA Dehydrogenase, subunit A, domain 2"/>
    <property type="match status" value="1"/>
</dbReference>
<gene>
    <name evidence="9" type="ORF">PPSIR1_30405</name>
</gene>
<evidence type="ECO:0000313" key="9">
    <source>
        <dbReference type="EMBL" id="EDM81215.1"/>
    </source>
</evidence>
<dbReference type="InterPro" id="IPR009075">
    <property type="entry name" value="AcylCo_DH/oxidase_C"/>
</dbReference>